<keyword evidence="2" id="KW-1185">Reference proteome</keyword>
<dbReference type="OrthoDB" id="298541at2759"/>
<evidence type="ECO:0000313" key="1">
    <source>
        <dbReference type="EMBL" id="CAD8091606.1"/>
    </source>
</evidence>
<protein>
    <submittedName>
        <fullName evidence="1">Uncharacterized protein</fullName>
    </submittedName>
</protein>
<evidence type="ECO:0000313" key="2">
    <source>
        <dbReference type="Proteomes" id="UP000692954"/>
    </source>
</evidence>
<accession>A0A8S1NMJ0</accession>
<sequence>MNQKELKFQMEAENSNKENEGYLERPRIYKQRIFRIPLIDITDVCYPKRREWNQKPIKQSDQKFSPTIQLR</sequence>
<comment type="caution">
    <text evidence="1">The sequence shown here is derived from an EMBL/GenBank/DDBJ whole genome shotgun (WGS) entry which is preliminary data.</text>
</comment>
<proteinExistence type="predicted"/>
<reference evidence="1" key="1">
    <citation type="submission" date="2021-01" db="EMBL/GenBank/DDBJ databases">
        <authorList>
            <consortium name="Genoscope - CEA"/>
            <person name="William W."/>
        </authorList>
    </citation>
    <scope>NUCLEOTIDE SEQUENCE</scope>
</reference>
<dbReference type="EMBL" id="CAJJDN010000057">
    <property type="protein sequence ID" value="CAD8091606.1"/>
    <property type="molecule type" value="Genomic_DNA"/>
</dbReference>
<dbReference type="AlphaFoldDB" id="A0A8S1NMJ0"/>
<name>A0A8S1NMJ0_9CILI</name>
<organism evidence="1 2">
    <name type="scientific">Paramecium sonneborni</name>
    <dbReference type="NCBI Taxonomy" id="65129"/>
    <lineage>
        <taxon>Eukaryota</taxon>
        <taxon>Sar</taxon>
        <taxon>Alveolata</taxon>
        <taxon>Ciliophora</taxon>
        <taxon>Intramacronucleata</taxon>
        <taxon>Oligohymenophorea</taxon>
        <taxon>Peniculida</taxon>
        <taxon>Parameciidae</taxon>
        <taxon>Paramecium</taxon>
    </lineage>
</organism>
<gene>
    <name evidence="1" type="ORF">PSON_ATCC_30995.1.T0570356</name>
</gene>
<dbReference type="Proteomes" id="UP000692954">
    <property type="component" value="Unassembled WGS sequence"/>
</dbReference>